<evidence type="ECO:0000256" key="2">
    <source>
        <dbReference type="ARBA" id="ARBA00008520"/>
    </source>
</evidence>
<dbReference type="PANTHER" id="PTHR43649:SF31">
    <property type="entry name" value="SN-GLYCEROL-3-PHOSPHATE-BINDING PERIPLASMIC PROTEIN UGPB"/>
    <property type="match status" value="1"/>
</dbReference>
<accession>A0ABQ5WAG5</accession>
<comment type="function">
    <text evidence="8">Part of the ABC transporter complex UgpBAEC involved in sn-glycerol-3-phosphate (G3P) import. Binds G3P.</text>
</comment>
<evidence type="ECO:0000256" key="1">
    <source>
        <dbReference type="ARBA" id="ARBA00004418"/>
    </source>
</evidence>
<keyword evidence="7" id="KW-0574">Periplasm</keyword>
<dbReference type="CDD" id="cd14748">
    <property type="entry name" value="PBP2_UgpB"/>
    <property type="match status" value="1"/>
</dbReference>
<keyword evidence="5" id="KW-0813">Transport</keyword>
<dbReference type="EMBL" id="BSNS01000022">
    <property type="protein sequence ID" value="GLQ57058.1"/>
    <property type="molecule type" value="Genomic_DNA"/>
</dbReference>
<dbReference type="Gene3D" id="3.40.190.10">
    <property type="entry name" value="Periplasmic binding protein-like II"/>
    <property type="match status" value="2"/>
</dbReference>
<feature type="signal peptide" evidence="9">
    <location>
        <begin position="1"/>
        <end position="31"/>
    </location>
</feature>
<comment type="subcellular location">
    <subcellularLocation>
        <location evidence="1">Periplasm</location>
    </subcellularLocation>
</comment>
<sequence length="446" mass="49000">MKILSKRAFKACAGGVAISLMTLQLGGTAFAQDKVSVEWWHAMSGRLGEIVDQLIADFNESQDQYEIVGVNKGSYAETFAAMIAAYRVGQHPTLVQATERSFLTMLYSDAVVPVGELMEQQGYEIDWDDFVGPVADFYIVDETPAALPFNSSTAILWYNVDHFRAAGFDKPAETWQELETQLYALKEQGVTDCSMALAGDFIWSMVEGYSAINDYPYATKANGYGGLDTEYIFNTTPVVGQVERMKKWVDDDVLQIAGQGLSPTQLYTSGDCSTYIASTASHAAVESGAEFDWGATFMPHEEDVAEPKNSNIGGAALWVLKGKSDEEQAAAAAFLDFIAKPETQAWWSGETGYVPVTNAAYELMQSQGFFDEHPTREIAILQLTRGEPTENSRGFRFGNSDQTFAVMNEELQAVWTGQKSVQEALDASVSRGNEILRAYETLHAGK</sequence>
<name>A0ABQ5WAG5_9HYPH</name>
<evidence type="ECO:0000256" key="6">
    <source>
        <dbReference type="ARBA" id="ARBA00022729"/>
    </source>
</evidence>
<dbReference type="InterPro" id="IPR006059">
    <property type="entry name" value="SBP"/>
</dbReference>
<evidence type="ECO:0000256" key="5">
    <source>
        <dbReference type="ARBA" id="ARBA00022448"/>
    </source>
</evidence>
<keyword evidence="6 9" id="KW-0732">Signal</keyword>
<dbReference type="PANTHER" id="PTHR43649">
    <property type="entry name" value="ARABINOSE-BINDING PROTEIN-RELATED"/>
    <property type="match status" value="1"/>
</dbReference>
<comment type="subunit">
    <text evidence="3">The complex is composed of two ATP-binding proteins (UgpC), two transmembrane proteins (UgpA and UgpE) and a solute-binding protein (UgpB).</text>
</comment>
<dbReference type="InterPro" id="IPR050490">
    <property type="entry name" value="Bact_solute-bd_prot1"/>
</dbReference>
<dbReference type="Pfam" id="PF13416">
    <property type="entry name" value="SBP_bac_8"/>
    <property type="match status" value="1"/>
</dbReference>
<evidence type="ECO:0000256" key="9">
    <source>
        <dbReference type="SAM" id="SignalP"/>
    </source>
</evidence>
<dbReference type="SUPFAM" id="SSF53850">
    <property type="entry name" value="Periplasmic binding protein-like II"/>
    <property type="match status" value="1"/>
</dbReference>
<keyword evidence="11" id="KW-1185">Reference proteome</keyword>
<dbReference type="Proteomes" id="UP001156691">
    <property type="component" value="Unassembled WGS sequence"/>
</dbReference>
<protein>
    <recommendedName>
        <fullName evidence="4">sn-glycerol-3-phosphate-binding periplasmic protein UgpB</fullName>
    </recommendedName>
</protein>
<evidence type="ECO:0000256" key="7">
    <source>
        <dbReference type="ARBA" id="ARBA00022764"/>
    </source>
</evidence>
<evidence type="ECO:0000313" key="11">
    <source>
        <dbReference type="Proteomes" id="UP001156691"/>
    </source>
</evidence>
<evidence type="ECO:0000256" key="3">
    <source>
        <dbReference type="ARBA" id="ARBA00011557"/>
    </source>
</evidence>
<organism evidence="10 11">
    <name type="scientific">Devosia nitrariae</name>
    <dbReference type="NCBI Taxonomy" id="2071872"/>
    <lineage>
        <taxon>Bacteria</taxon>
        <taxon>Pseudomonadati</taxon>
        <taxon>Pseudomonadota</taxon>
        <taxon>Alphaproteobacteria</taxon>
        <taxon>Hyphomicrobiales</taxon>
        <taxon>Devosiaceae</taxon>
        <taxon>Devosia</taxon>
    </lineage>
</organism>
<evidence type="ECO:0000256" key="4">
    <source>
        <dbReference type="ARBA" id="ARBA00017470"/>
    </source>
</evidence>
<gene>
    <name evidence="10" type="primary">ugpB_3</name>
    <name evidence="10" type="ORF">GCM10010862_43170</name>
</gene>
<evidence type="ECO:0000256" key="8">
    <source>
        <dbReference type="ARBA" id="ARBA00034473"/>
    </source>
</evidence>
<feature type="chain" id="PRO_5046850573" description="sn-glycerol-3-phosphate-binding periplasmic protein UgpB" evidence="9">
    <location>
        <begin position="32"/>
        <end position="446"/>
    </location>
</feature>
<evidence type="ECO:0000313" key="10">
    <source>
        <dbReference type="EMBL" id="GLQ57058.1"/>
    </source>
</evidence>
<comment type="similarity">
    <text evidence="2">Belongs to the bacterial solute-binding protein 1 family.</text>
</comment>
<comment type="caution">
    <text evidence="10">The sequence shown here is derived from an EMBL/GenBank/DDBJ whole genome shotgun (WGS) entry which is preliminary data.</text>
</comment>
<proteinExistence type="inferred from homology"/>
<reference evidence="11" key="1">
    <citation type="journal article" date="2019" name="Int. J. Syst. Evol. Microbiol.">
        <title>The Global Catalogue of Microorganisms (GCM) 10K type strain sequencing project: providing services to taxonomists for standard genome sequencing and annotation.</title>
        <authorList>
            <consortium name="The Broad Institute Genomics Platform"/>
            <consortium name="The Broad Institute Genome Sequencing Center for Infectious Disease"/>
            <person name="Wu L."/>
            <person name="Ma J."/>
        </authorList>
    </citation>
    <scope>NUCLEOTIDE SEQUENCE [LARGE SCALE GENOMIC DNA]</scope>
    <source>
        <strain evidence="11">NBRC 112416</strain>
    </source>
</reference>